<evidence type="ECO:0000313" key="1">
    <source>
        <dbReference type="EMBL" id="EER36543.1"/>
    </source>
</evidence>
<gene>
    <name evidence="1" type="ORF">HCDG_09427</name>
</gene>
<name>C6HT96_AJECH</name>
<dbReference type="EMBL" id="GG692440">
    <property type="protein sequence ID" value="EER36543.1"/>
    <property type="molecule type" value="Genomic_DNA"/>
</dbReference>
<accession>C6HT96</accession>
<dbReference type="HOGENOM" id="CLU_2811790_0_0_1"/>
<dbReference type="AlphaFoldDB" id="C6HT96"/>
<reference evidence="2" key="1">
    <citation type="submission" date="2009-05" db="EMBL/GenBank/DDBJ databases">
        <title>The genome sequence of Ajellomyces capsulatus strain H143.</title>
        <authorList>
            <person name="Champion M."/>
            <person name="Cuomo C.A."/>
            <person name="Ma L.-J."/>
            <person name="Henn M.R."/>
            <person name="Sil A."/>
            <person name="Goldman B."/>
            <person name="Young S.K."/>
            <person name="Kodira C.D."/>
            <person name="Zeng Q."/>
            <person name="Koehrsen M."/>
            <person name="Alvarado L."/>
            <person name="Berlin A.M."/>
            <person name="Borenstein D."/>
            <person name="Chen Z."/>
            <person name="Engels R."/>
            <person name="Freedman E."/>
            <person name="Gellesch M."/>
            <person name="Goldberg J."/>
            <person name="Griggs A."/>
            <person name="Gujja S."/>
            <person name="Heiman D.I."/>
            <person name="Hepburn T.A."/>
            <person name="Howarth C."/>
            <person name="Jen D."/>
            <person name="Larson L."/>
            <person name="Lewis B."/>
            <person name="Mehta T."/>
            <person name="Park D."/>
            <person name="Pearson M."/>
            <person name="Roberts A."/>
            <person name="Saif S."/>
            <person name="Shea T.D."/>
            <person name="Shenoy N."/>
            <person name="Sisk P."/>
            <person name="Stolte C."/>
            <person name="Sykes S."/>
            <person name="Walk T."/>
            <person name="White J."/>
            <person name="Yandava C."/>
            <person name="Klein B."/>
            <person name="McEwen J.G."/>
            <person name="Puccia R."/>
            <person name="Goldman G.H."/>
            <person name="Felipe M.S."/>
            <person name="Nino-Vega G."/>
            <person name="San-Blas G."/>
            <person name="Taylor J.W."/>
            <person name="Mendoza L."/>
            <person name="Galagan J.E."/>
            <person name="Nusbaum C."/>
            <person name="Birren B.W."/>
        </authorList>
    </citation>
    <scope>NUCLEOTIDE SEQUENCE [LARGE SCALE GENOMIC DNA]</scope>
    <source>
        <strain evidence="2">H143</strain>
    </source>
</reference>
<protein>
    <submittedName>
        <fullName evidence="1">Uncharacterized protein</fullName>
    </submittedName>
</protein>
<evidence type="ECO:0000313" key="2">
    <source>
        <dbReference type="Proteomes" id="UP000002624"/>
    </source>
</evidence>
<dbReference type="VEuPathDB" id="FungiDB:HCDG_09427"/>
<sequence length="67" mass="8015">MSEKPIDITYDTVDYKASISAQRIDYTHTVFRQEVAVKIQHNNIRQLQYKSHIYIHFNDDIEIPSIY</sequence>
<organism evidence="1 2">
    <name type="scientific">Ajellomyces capsulatus (strain H143)</name>
    <name type="common">Darling's disease fungus</name>
    <name type="synonym">Histoplasma capsulatum</name>
    <dbReference type="NCBI Taxonomy" id="544712"/>
    <lineage>
        <taxon>Eukaryota</taxon>
        <taxon>Fungi</taxon>
        <taxon>Dikarya</taxon>
        <taxon>Ascomycota</taxon>
        <taxon>Pezizomycotina</taxon>
        <taxon>Eurotiomycetes</taxon>
        <taxon>Eurotiomycetidae</taxon>
        <taxon>Onygenales</taxon>
        <taxon>Ajellomycetaceae</taxon>
        <taxon>Histoplasma</taxon>
    </lineage>
</organism>
<dbReference type="Proteomes" id="UP000002624">
    <property type="component" value="Unassembled WGS sequence"/>
</dbReference>
<proteinExistence type="predicted"/>